<gene>
    <name evidence="2" type="ORF">Sxan_78220</name>
</gene>
<organism evidence="2 3">
    <name type="scientific">Streptomyces xanthophaeus</name>
    <dbReference type="NCBI Taxonomy" id="67385"/>
    <lineage>
        <taxon>Bacteria</taxon>
        <taxon>Bacillati</taxon>
        <taxon>Actinomycetota</taxon>
        <taxon>Actinomycetes</taxon>
        <taxon>Kitasatosporales</taxon>
        <taxon>Streptomycetaceae</taxon>
        <taxon>Streptomyces</taxon>
    </lineage>
</organism>
<evidence type="ECO:0000256" key="1">
    <source>
        <dbReference type="SAM" id="MobiDB-lite"/>
    </source>
</evidence>
<reference evidence="2" key="1">
    <citation type="submission" date="2020-09" db="EMBL/GenBank/DDBJ databases">
        <title>Whole genome shotgun sequence of Streptomyces xanthophaeus NBRC 12829.</title>
        <authorList>
            <person name="Komaki H."/>
            <person name="Tamura T."/>
        </authorList>
    </citation>
    <scope>NUCLEOTIDE SEQUENCE</scope>
    <source>
        <strain evidence="2">NBRC 12829</strain>
    </source>
</reference>
<evidence type="ECO:0000313" key="3">
    <source>
        <dbReference type="Proteomes" id="UP000600026"/>
    </source>
</evidence>
<proteinExistence type="predicted"/>
<dbReference type="EMBL" id="BNEE01000011">
    <property type="protein sequence ID" value="GHI90458.1"/>
    <property type="molecule type" value="Genomic_DNA"/>
</dbReference>
<comment type="caution">
    <text evidence="2">The sequence shown here is derived from an EMBL/GenBank/DDBJ whole genome shotgun (WGS) entry which is preliminary data.</text>
</comment>
<protein>
    <submittedName>
        <fullName evidence="2">Uncharacterized protein</fullName>
    </submittedName>
</protein>
<accession>A0A919HCC2</accession>
<evidence type="ECO:0000313" key="2">
    <source>
        <dbReference type="EMBL" id="GHI90458.1"/>
    </source>
</evidence>
<sequence length="224" mass="23680">MPSPSHAQGSPAPERRCLMNEHEEMFTADDDSELDAWLKSADQAVLASLESGMDLSAGLAAITGQDAVVTEETRPEPPRADATGRTREHRDRKQRRGGREGHGEGLAGATSSTVHFGDSVNIHGGFGNTGMVFSHAESPGATAQEALAQLRQALQELQGQLSPSMAEDLEAALPYLMHETPPPDAAGLAERVRAVMLVSGIAAQAGAVGYPVLVAIERVLALWR</sequence>
<name>A0A919HCC2_9ACTN</name>
<dbReference type="AlphaFoldDB" id="A0A919HCC2"/>
<keyword evidence="3" id="KW-1185">Reference proteome</keyword>
<dbReference type="Proteomes" id="UP000600026">
    <property type="component" value="Unassembled WGS sequence"/>
</dbReference>
<feature type="compositionally biased region" description="Basic and acidic residues" evidence="1">
    <location>
        <begin position="71"/>
        <end position="103"/>
    </location>
</feature>
<feature type="region of interest" description="Disordered" evidence="1">
    <location>
        <begin position="67"/>
        <end position="114"/>
    </location>
</feature>